<dbReference type="GO" id="GO:0030638">
    <property type="term" value="P:polyketide metabolic process"/>
    <property type="evidence" value="ECO:0007669"/>
    <property type="project" value="InterPro"/>
</dbReference>
<gene>
    <name evidence="2" type="ordered locus">MLP_10270</name>
</gene>
<dbReference type="InterPro" id="IPR032710">
    <property type="entry name" value="NTF2-like_dom_sf"/>
</dbReference>
<accession>F5XMW8</accession>
<dbReference type="EMBL" id="AP012204">
    <property type="protein sequence ID" value="BAK34041.1"/>
    <property type="molecule type" value="Genomic_DNA"/>
</dbReference>
<dbReference type="PANTHER" id="PTHR38436">
    <property type="entry name" value="POLYKETIDE CYCLASE SNOAL-LIKE DOMAIN"/>
    <property type="match status" value="1"/>
</dbReference>
<evidence type="ECO:0000313" key="3">
    <source>
        <dbReference type="Proteomes" id="UP000007947"/>
    </source>
</evidence>
<organism evidence="2 3">
    <name type="scientific">Microlunatus phosphovorus (strain ATCC 700054 / DSM 10555 / JCM 9379 / NBRC 101784 / NCIMB 13414 / VKM Ac-1990 / NM-1)</name>
    <dbReference type="NCBI Taxonomy" id="1032480"/>
    <lineage>
        <taxon>Bacteria</taxon>
        <taxon>Bacillati</taxon>
        <taxon>Actinomycetota</taxon>
        <taxon>Actinomycetes</taxon>
        <taxon>Propionibacteriales</taxon>
        <taxon>Propionibacteriaceae</taxon>
        <taxon>Microlunatus</taxon>
    </lineage>
</organism>
<dbReference type="eggNOG" id="COG5485">
    <property type="taxonomic scope" value="Bacteria"/>
</dbReference>
<reference evidence="2 3" key="1">
    <citation type="submission" date="2011-05" db="EMBL/GenBank/DDBJ databases">
        <title>Whole genome sequence of Microlunatus phosphovorus NM-1.</title>
        <authorList>
            <person name="Hosoyama A."/>
            <person name="Sasaki K."/>
            <person name="Harada T."/>
            <person name="Igarashi R."/>
            <person name="Kawakoshi A."/>
            <person name="Sasagawa M."/>
            <person name="Fukada J."/>
            <person name="Nakamura S."/>
            <person name="Katano Y."/>
            <person name="Hanada S."/>
            <person name="Kamagata Y."/>
            <person name="Nakamura N."/>
            <person name="Yamazaki S."/>
            <person name="Fujita N."/>
        </authorList>
    </citation>
    <scope>NUCLEOTIDE SEQUENCE [LARGE SCALE GENOMIC DNA]</scope>
    <source>
        <strain evidence="3">ATCC 700054 / DSM 10555 / JCM 9379 / NBRC 101784 / NCIMB 13414 / VKM Ac-1990 / NM-1</strain>
    </source>
</reference>
<dbReference type="HOGENOM" id="CLU_1793237_0_0_11"/>
<evidence type="ECO:0008006" key="4">
    <source>
        <dbReference type="Google" id="ProtNLM"/>
    </source>
</evidence>
<evidence type="ECO:0000313" key="2">
    <source>
        <dbReference type="EMBL" id="BAK34041.1"/>
    </source>
</evidence>
<dbReference type="SUPFAM" id="SSF54427">
    <property type="entry name" value="NTF2-like"/>
    <property type="match status" value="1"/>
</dbReference>
<feature type="region of interest" description="Disordered" evidence="1">
    <location>
        <begin position="141"/>
        <end position="162"/>
    </location>
</feature>
<protein>
    <recommendedName>
        <fullName evidence="4">SnoaL-like domain-containing protein</fullName>
    </recommendedName>
</protein>
<dbReference type="Gene3D" id="3.10.450.50">
    <property type="match status" value="1"/>
</dbReference>
<dbReference type="KEGG" id="mph:MLP_10270"/>
<dbReference type="RefSeq" id="WP_013861924.1">
    <property type="nucleotide sequence ID" value="NC_015635.1"/>
</dbReference>
<proteinExistence type="predicted"/>
<dbReference type="InterPro" id="IPR009959">
    <property type="entry name" value="Cyclase_SnoaL-like"/>
</dbReference>
<keyword evidence="3" id="KW-1185">Reference proteome</keyword>
<dbReference type="AlphaFoldDB" id="F5XMW8"/>
<name>F5XMW8_MICPN</name>
<evidence type="ECO:0000256" key="1">
    <source>
        <dbReference type="SAM" id="MobiDB-lite"/>
    </source>
</evidence>
<dbReference type="PANTHER" id="PTHR38436:SF1">
    <property type="entry name" value="ESTER CYCLASE"/>
    <property type="match status" value="1"/>
</dbReference>
<dbReference type="STRING" id="1032480.MLP_10270"/>
<dbReference type="Proteomes" id="UP000007947">
    <property type="component" value="Chromosome"/>
</dbReference>
<dbReference type="Pfam" id="PF07366">
    <property type="entry name" value="SnoaL"/>
    <property type="match status" value="1"/>
</dbReference>
<sequence>MFTDTTPMTTTNPALPAAQAVFDAINSHDLSCLDSAVTSDFVDHGSPFPLPPGPDGYRQILTYVTQVLAIRYEKLDEFVTEDRIVIRAVAHGVAVAPIHGEQFAGRPYTMPTIHIYRTEGDRLAEHWGVRDELGVLQQIGALPTPSMPSAPTPGHDAPDSQR</sequence>